<evidence type="ECO:0000259" key="3">
    <source>
        <dbReference type="PROSITE" id="PS50937"/>
    </source>
</evidence>
<dbReference type="PROSITE" id="PS00552">
    <property type="entry name" value="HTH_MERR_1"/>
    <property type="match status" value="1"/>
</dbReference>
<dbReference type="PANTHER" id="PTHR30204">
    <property type="entry name" value="REDOX-CYCLING DRUG-SENSING TRANSCRIPTIONAL ACTIVATOR SOXR"/>
    <property type="match status" value="1"/>
</dbReference>
<proteinExistence type="predicted"/>
<feature type="domain" description="HTH merR-type" evidence="3">
    <location>
        <begin position="4"/>
        <end position="73"/>
    </location>
</feature>
<reference evidence="4 5" key="1">
    <citation type="submission" date="2020-11" db="EMBL/GenBank/DDBJ databases">
        <title>Taxonomic evaluation of the Bacillus sporothermodurans group of bacteria based on whole genome sequences.</title>
        <authorList>
            <person name="Fiedler G."/>
            <person name="Herbstmann A.-D."/>
            <person name="Doll E."/>
            <person name="Wenning M."/>
            <person name="Brinks E."/>
            <person name="Kabisch J."/>
            <person name="Breitenwieser F."/>
            <person name="Lappann M."/>
            <person name="Boehnlein C."/>
            <person name="Franz C."/>
        </authorList>
    </citation>
    <scope>NUCLEOTIDE SEQUENCE [LARGE SCALE GENOMIC DNA]</scope>
    <source>
        <strain evidence="4 5">JCM 19841</strain>
    </source>
</reference>
<keyword evidence="5" id="KW-1185">Reference proteome</keyword>
<evidence type="ECO:0000313" key="5">
    <source>
        <dbReference type="Proteomes" id="UP000595691"/>
    </source>
</evidence>
<accession>A0ABX7E1E1</accession>
<keyword evidence="1" id="KW-0238">DNA-binding</keyword>
<dbReference type="PRINTS" id="PR00040">
    <property type="entry name" value="HTHMERR"/>
</dbReference>
<organism evidence="4 5">
    <name type="scientific">Heyndrickxia vini</name>
    <dbReference type="NCBI Taxonomy" id="1476025"/>
    <lineage>
        <taxon>Bacteria</taxon>
        <taxon>Bacillati</taxon>
        <taxon>Bacillota</taxon>
        <taxon>Bacilli</taxon>
        <taxon>Bacillales</taxon>
        <taxon>Bacillaceae</taxon>
        <taxon>Heyndrickxia</taxon>
    </lineage>
</organism>
<evidence type="ECO:0000313" key="4">
    <source>
        <dbReference type="EMBL" id="QQZ09014.1"/>
    </source>
</evidence>
<protein>
    <submittedName>
        <fullName evidence="4">MerR family transcriptional regulator</fullName>
    </submittedName>
</protein>
<dbReference type="CDD" id="cd01106">
    <property type="entry name" value="HTH_TipAL-Mta"/>
    <property type="match status" value="1"/>
</dbReference>
<name>A0ABX7E1E1_9BACI</name>
<dbReference type="RefSeq" id="WP_202778064.1">
    <property type="nucleotide sequence ID" value="NZ_CP065425.1"/>
</dbReference>
<dbReference type="EMBL" id="CP065425">
    <property type="protein sequence ID" value="QQZ09014.1"/>
    <property type="molecule type" value="Genomic_DNA"/>
</dbReference>
<dbReference type="InterPro" id="IPR012925">
    <property type="entry name" value="TipAS_dom"/>
</dbReference>
<dbReference type="PROSITE" id="PS50937">
    <property type="entry name" value="HTH_MERR_2"/>
    <property type="match status" value="1"/>
</dbReference>
<keyword evidence="2" id="KW-0175">Coiled coil</keyword>
<evidence type="ECO:0000256" key="2">
    <source>
        <dbReference type="SAM" id="Coils"/>
    </source>
</evidence>
<evidence type="ECO:0000256" key="1">
    <source>
        <dbReference type="ARBA" id="ARBA00023125"/>
    </source>
</evidence>
<feature type="coiled-coil region" evidence="2">
    <location>
        <begin position="87"/>
        <end position="114"/>
    </location>
</feature>
<dbReference type="InterPro" id="IPR000551">
    <property type="entry name" value="MerR-type_HTH_dom"/>
</dbReference>
<gene>
    <name evidence="4" type="ORF">I5776_18815</name>
</gene>
<dbReference type="SUPFAM" id="SSF46955">
    <property type="entry name" value="Putative DNA-binding domain"/>
    <property type="match status" value="1"/>
</dbReference>
<dbReference type="Proteomes" id="UP000595691">
    <property type="component" value="Chromosome"/>
</dbReference>
<dbReference type="PANTHER" id="PTHR30204:SF90">
    <property type="entry name" value="HTH-TYPE TRANSCRIPTIONAL ACTIVATOR MTA"/>
    <property type="match status" value="1"/>
</dbReference>
<sequence>MKEYWKVGELAELTGLTIRTLRYYDQIQLFSPSKYTESGHRLYTKSDLTNLQQILSLKQMGLSLDNIKKVIKNKNENSAANIIETQIERVKRDIQIQQNLLRELEITLEFIRNKKMLPFDEITELLGAMKLYQEKYFTKDQLDRIRDFYNKVDKEKLKNVEKKFVEILEEIRSEKDKGTPPSDEKVRNLSEEWRRNLHSITINDTNIRKQAGKFHQENPDNNLQYGLDSEIYQYIQEALKMTK</sequence>
<dbReference type="InterPro" id="IPR009061">
    <property type="entry name" value="DNA-bd_dom_put_sf"/>
</dbReference>
<dbReference type="Pfam" id="PF13411">
    <property type="entry name" value="MerR_1"/>
    <property type="match status" value="1"/>
</dbReference>
<dbReference type="Pfam" id="PF07739">
    <property type="entry name" value="TipAS"/>
    <property type="match status" value="1"/>
</dbReference>
<dbReference type="InterPro" id="IPR047057">
    <property type="entry name" value="MerR_fam"/>
</dbReference>
<dbReference type="SMART" id="SM00422">
    <property type="entry name" value="HTH_MERR"/>
    <property type="match status" value="1"/>
</dbReference>
<dbReference type="Gene3D" id="1.10.1660.10">
    <property type="match status" value="1"/>
</dbReference>